<keyword evidence="2" id="KW-1185">Reference proteome</keyword>
<proteinExistence type="predicted"/>
<dbReference type="RefSeq" id="WP_338068942.1">
    <property type="nucleotide sequence ID" value="NZ_FOGO01000002.1"/>
</dbReference>
<evidence type="ECO:0008006" key="3">
    <source>
        <dbReference type="Google" id="ProtNLM"/>
    </source>
</evidence>
<protein>
    <recommendedName>
        <fullName evidence="3">Transcriptional regulator</fullName>
    </recommendedName>
</protein>
<dbReference type="Proteomes" id="UP000182841">
    <property type="component" value="Unassembled WGS sequence"/>
</dbReference>
<dbReference type="AlphaFoldDB" id="A0A1H9Q667"/>
<sequence>MHRRNFLTAATGTTAAVVPFVATRPHSVGTTDVIRLRNGLDTLTALDAAKGGHEALERAALAGAAEALELQKRAASQRIRQRLFSVAANYTASAAWSAVDARRSARALSHLNRALYLAGMAKDPVAELRVWNSHAMLALHRGEFSQAVDAGQAAQATAVTRRDPLFASLAQARTAIGHSSAGDRRGALRSLGYAEEAPSKASSEEARPTWVAFYGPAELLAITAIVRDETGDPAGAEAASHRALSAIPQHYRRNRALTTLQLATAQLHQRDVDQACGTADQVFALMDGTALPGRMRSYLGDFYRDLTTLAPGSGTAREWKDRYRSEWSQAR</sequence>
<evidence type="ECO:0000313" key="2">
    <source>
        <dbReference type="Proteomes" id="UP000182841"/>
    </source>
</evidence>
<dbReference type="InterPro" id="IPR011990">
    <property type="entry name" value="TPR-like_helical_dom_sf"/>
</dbReference>
<dbReference type="SUPFAM" id="SSF48452">
    <property type="entry name" value="TPR-like"/>
    <property type="match status" value="1"/>
</dbReference>
<gene>
    <name evidence="1" type="ORF">SAMN05421870_102483</name>
</gene>
<reference evidence="2" key="1">
    <citation type="submission" date="2016-10" db="EMBL/GenBank/DDBJ databases">
        <authorList>
            <person name="Varghese N."/>
            <person name="Submissions S."/>
        </authorList>
    </citation>
    <scope>NUCLEOTIDE SEQUENCE [LARGE SCALE GENOMIC DNA]</scope>
    <source>
        <strain evidence="2">CGMCC 4.6825</strain>
    </source>
</reference>
<dbReference type="EMBL" id="FOGO01000002">
    <property type="protein sequence ID" value="SER55934.1"/>
    <property type="molecule type" value="Genomic_DNA"/>
</dbReference>
<organism evidence="1 2">
    <name type="scientific">Streptomyces qinglanensis</name>
    <dbReference type="NCBI Taxonomy" id="943816"/>
    <lineage>
        <taxon>Bacteria</taxon>
        <taxon>Bacillati</taxon>
        <taxon>Actinomycetota</taxon>
        <taxon>Actinomycetes</taxon>
        <taxon>Kitasatosporales</taxon>
        <taxon>Streptomycetaceae</taxon>
        <taxon>Streptomyces</taxon>
    </lineage>
</organism>
<evidence type="ECO:0000313" key="1">
    <source>
        <dbReference type="EMBL" id="SER55934.1"/>
    </source>
</evidence>
<accession>A0A1H9Q667</accession>
<name>A0A1H9Q667_9ACTN</name>